<name>A0ABM3NH42_ACIJB</name>
<reference evidence="3" key="1">
    <citation type="submission" date="2025-08" db="UniProtKB">
        <authorList>
            <consortium name="RefSeq"/>
        </authorList>
    </citation>
    <scope>IDENTIFICATION</scope>
    <source>
        <tissue evidence="3">Blood</tissue>
    </source>
</reference>
<accession>A0ABM3NH42</accession>
<feature type="region of interest" description="Disordered" evidence="1">
    <location>
        <begin position="1"/>
        <end position="41"/>
    </location>
</feature>
<organism evidence="2 3">
    <name type="scientific">Acinonyx jubatus</name>
    <name type="common">Cheetah</name>
    <dbReference type="NCBI Taxonomy" id="32536"/>
    <lineage>
        <taxon>Eukaryota</taxon>
        <taxon>Metazoa</taxon>
        <taxon>Chordata</taxon>
        <taxon>Craniata</taxon>
        <taxon>Vertebrata</taxon>
        <taxon>Euteleostomi</taxon>
        <taxon>Mammalia</taxon>
        <taxon>Eutheria</taxon>
        <taxon>Laurasiatheria</taxon>
        <taxon>Carnivora</taxon>
        <taxon>Feliformia</taxon>
        <taxon>Felidae</taxon>
        <taxon>Felinae</taxon>
        <taxon>Acinonyx</taxon>
    </lineage>
</organism>
<protein>
    <submittedName>
        <fullName evidence="3">Uncharacterized protein LOC128311723</fullName>
    </submittedName>
</protein>
<keyword evidence="2" id="KW-1185">Reference proteome</keyword>
<evidence type="ECO:0000313" key="3">
    <source>
        <dbReference type="RefSeq" id="XP_053058746.1"/>
    </source>
</evidence>
<dbReference type="Proteomes" id="UP001652583">
    <property type="component" value="Chromosome D1"/>
</dbReference>
<evidence type="ECO:0000313" key="2">
    <source>
        <dbReference type="Proteomes" id="UP001652583"/>
    </source>
</evidence>
<evidence type="ECO:0000256" key="1">
    <source>
        <dbReference type="SAM" id="MobiDB-lite"/>
    </source>
</evidence>
<feature type="compositionally biased region" description="Low complexity" evidence="1">
    <location>
        <begin position="9"/>
        <end position="20"/>
    </location>
</feature>
<sequence>MAERGTLLSAPSQSARQRAATHPSGSSNQRPGGCHVSGGPGAAAASLSRLPSGCSVCALLSAGPSCWWGSPHSGAPLLAAPCSRLRGSARSRAPLLAAPCSRPRQFRSLHSSGPRALRARSDLAAQDGRSPAHRGELYVLRAEVGALLCASRSAGPGRGSWLGCRVRVGDPSLEIGAGVWSPPRGPASRFRVRGSEPGSAVLRREPESGLELGFEYATRPSVMVPGLGWISLLESASGSCIGDLSPGIGAGVWSPLRDPVSGI</sequence>
<proteinExistence type="predicted"/>
<gene>
    <name evidence="3" type="primary">LOC128311723</name>
</gene>
<dbReference type="RefSeq" id="XP_053058746.1">
    <property type="nucleotide sequence ID" value="XM_053202771.1"/>
</dbReference>
<dbReference type="GeneID" id="128311723"/>